<dbReference type="EMBL" id="JXTC01000073">
    <property type="protein sequence ID" value="PON91540.1"/>
    <property type="molecule type" value="Genomic_DNA"/>
</dbReference>
<dbReference type="Proteomes" id="UP000237000">
    <property type="component" value="Unassembled WGS sequence"/>
</dbReference>
<dbReference type="AlphaFoldDB" id="A0A2P5F178"/>
<dbReference type="InParanoid" id="A0A2P5F178"/>
<proteinExistence type="predicted"/>
<sequence>MEIAIERVPNEKEYIVRVNGRFTITTTWAEDEADVKVWVQLIRKIYHGKAKRRRRIVSLLADRSINYANGRSMYFLKGNI</sequence>
<organism evidence="1 2">
    <name type="scientific">Trema orientale</name>
    <name type="common">Charcoal tree</name>
    <name type="synonym">Celtis orientalis</name>
    <dbReference type="NCBI Taxonomy" id="63057"/>
    <lineage>
        <taxon>Eukaryota</taxon>
        <taxon>Viridiplantae</taxon>
        <taxon>Streptophyta</taxon>
        <taxon>Embryophyta</taxon>
        <taxon>Tracheophyta</taxon>
        <taxon>Spermatophyta</taxon>
        <taxon>Magnoliopsida</taxon>
        <taxon>eudicotyledons</taxon>
        <taxon>Gunneridae</taxon>
        <taxon>Pentapetalae</taxon>
        <taxon>rosids</taxon>
        <taxon>fabids</taxon>
        <taxon>Rosales</taxon>
        <taxon>Cannabaceae</taxon>
        <taxon>Trema</taxon>
    </lineage>
</organism>
<accession>A0A2P5F178</accession>
<gene>
    <name evidence="1" type="ORF">TorRG33x02_125790</name>
</gene>
<name>A0A2P5F178_TREOI</name>
<dbReference type="OrthoDB" id="10317781at2759"/>
<keyword evidence="2" id="KW-1185">Reference proteome</keyword>
<comment type="caution">
    <text evidence="1">The sequence shown here is derived from an EMBL/GenBank/DDBJ whole genome shotgun (WGS) entry which is preliminary data.</text>
</comment>
<reference evidence="2" key="1">
    <citation type="submission" date="2016-06" db="EMBL/GenBank/DDBJ databases">
        <title>Parallel loss of symbiosis genes in relatives of nitrogen-fixing non-legume Parasponia.</title>
        <authorList>
            <person name="Van Velzen R."/>
            <person name="Holmer R."/>
            <person name="Bu F."/>
            <person name="Rutten L."/>
            <person name="Van Zeijl A."/>
            <person name="Liu W."/>
            <person name="Santuari L."/>
            <person name="Cao Q."/>
            <person name="Sharma T."/>
            <person name="Shen D."/>
            <person name="Roswanjaya Y."/>
            <person name="Wardhani T."/>
            <person name="Kalhor M.S."/>
            <person name="Jansen J."/>
            <person name="Van den Hoogen J."/>
            <person name="Gungor B."/>
            <person name="Hartog M."/>
            <person name="Hontelez J."/>
            <person name="Verver J."/>
            <person name="Yang W.-C."/>
            <person name="Schijlen E."/>
            <person name="Repin R."/>
            <person name="Schilthuizen M."/>
            <person name="Schranz E."/>
            <person name="Heidstra R."/>
            <person name="Miyata K."/>
            <person name="Fedorova E."/>
            <person name="Kohlen W."/>
            <person name="Bisseling T."/>
            <person name="Smit S."/>
            <person name="Geurts R."/>
        </authorList>
    </citation>
    <scope>NUCLEOTIDE SEQUENCE [LARGE SCALE GENOMIC DNA]</scope>
    <source>
        <strain evidence="2">cv. RG33-2</strain>
    </source>
</reference>
<evidence type="ECO:0000313" key="2">
    <source>
        <dbReference type="Proteomes" id="UP000237000"/>
    </source>
</evidence>
<protein>
    <submittedName>
        <fullName evidence="1">Uncharacterized protein</fullName>
    </submittedName>
</protein>
<evidence type="ECO:0000313" key="1">
    <source>
        <dbReference type="EMBL" id="PON91540.1"/>
    </source>
</evidence>